<dbReference type="Proteomes" id="UP000753802">
    <property type="component" value="Unassembled WGS sequence"/>
</dbReference>
<proteinExistence type="predicted"/>
<sequence>MKTIILIGLLAIPFASLLAQDQVNKSPLTVSGYAEVYYQYDFNNPAGNTRPSFVYSFNRNNEVSLNLGFVKAAYSKENVRANVALAAGSYMNANYAAEGGVLKNIYEANIGVKLSRKANLWLDAGVFPSHIGFESAIGKDCWNVTRSMLADNSPYFETGVKLSYTSKNEHWFLSALILNGWQRIERVYGNTTPAFGSQVTYKPNGSITLNASSFIGSDKPDSVRQVRYFHNFYGIFQLSKSWAATIGFDMGAEQKAKGSSATNTWYSPVLIVKYAAGSRSTLAARAEYYQDKNGVIIASGTPNGFQTWGFSANFDYAVAENATWRIEARTLHSKDQIFEKRNNGLTAGNASLTTTLAISF</sequence>
<dbReference type="InterPro" id="IPR011486">
    <property type="entry name" value="BBP2"/>
</dbReference>
<evidence type="ECO:0000256" key="1">
    <source>
        <dbReference type="SAM" id="SignalP"/>
    </source>
</evidence>
<protein>
    <submittedName>
        <fullName evidence="2">Porin</fullName>
    </submittedName>
</protein>
<dbReference type="RefSeq" id="WP_161820290.1">
    <property type="nucleotide sequence ID" value="NZ_JAACJS010000015.1"/>
</dbReference>
<evidence type="ECO:0000313" key="2">
    <source>
        <dbReference type="EMBL" id="NCI52031.1"/>
    </source>
</evidence>
<dbReference type="Pfam" id="PF07642">
    <property type="entry name" value="BBP2"/>
    <property type="match status" value="1"/>
</dbReference>
<reference evidence="2 3" key="1">
    <citation type="submission" date="2020-01" db="EMBL/GenBank/DDBJ databases">
        <title>Genome analysis.</title>
        <authorList>
            <person name="Wu S."/>
            <person name="Wang G."/>
        </authorList>
    </citation>
    <scope>NUCLEOTIDE SEQUENCE [LARGE SCALE GENOMIC DNA]</scope>
    <source>
        <strain evidence="2 3">SYL130</strain>
    </source>
</reference>
<gene>
    <name evidence="2" type="ORF">GWC95_19055</name>
</gene>
<dbReference type="SUPFAM" id="SSF56935">
    <property type="entry name" value="Porins"/>
    <property type="match status" value="1"/>
</dbReference>
<feature type="chain" id="PRO_5047346689" evidence="1">
    <location>
        <begin position="22"/>
        <end position="360"/>
    </location>
</feature>
<evidence type="ECO:0000313" key="3">
    <source>
        <dbReference type="Proteomes" id="UP000753802"/>
    </source>
</evidence>
<organism evidence="2 3">
    <name type="scientific">Sediminibacterium roseum</name>
    <dbReference type="NCBI Taxonomy" id="1978412"/>
    <lineage>
        <taxon>Bacteria</taxon>
        <taxon>Pseudomonadati</taxon>
        <taxon>Bacteroidota</taxon>
        <taxon>Chitinophagia</taxon>
        <taxon>Chitinophagales</taxon>
        <taxon>Chitinophagaceae</taxon>
        <taxon>Sediminibacterium</taxon>
    </lineage>
</organism>
<name>A0ABW9ZXZ1_9BACT</name>
<feature type="signal peptide" evidence="1">
    <location>
        <begin position="1"/>
        <end position="21"/>
    </location>
</feature>
<comment type="caution">
    <text evidence="2">The sequence shown here is derived from an EMBL/GenBank/DDBJ whole genome shotgun (WGS) entry which is preliminary data.</text>
</comment>
<keyword evidence="1" id="KW-0732">Signal</keyword>
<dbReference type="EMBL" id="JAACJS010000015">
    <property type="protein sequence ID" value="NCI52031.1"/>
    <property type="molecule type" value="Genomic_DNA"/>
</dbReference>
<keyword evidence="3" id="KW-1185">Reference proteome</keyword>
<accession>A0ABW9ZXZ1</accession>